<dbReference type="Proteomes" id="UP001200145">
    <property type="component" value="Unassembled WGS sequence"/>
</dbReference>
<comment type="caution">
    <text evidence="2">The sequence shown here is derived from an EMBL/GenBank/DDBJ whole genome shotgun (WGS) entry which is preliminary data.</text>
</comment>
<feature type="transmembrane region" description="Helical" evidence="1">
    <location>
        <begin position="210"/>
        <end position="226"/>
    </location>
</feature>
<feature type="transmembrane region" description="Helical" evidence="1">
    <location>
        <begin position="12"/>
        <end position="31"/>
    </location>
</feature>
<dbReference type="RefSeq" id="WP_234868494.1">
    <property type="nucleotide sequence ID" value="NZ_JAKEVY010000007.1"/>
</dbReference>
<dbReference type="PANTHER" id="PTHR33802:SF1">
    <property type="entry name" value="XK-RELATED PROTEIN"/>
    <property type="match status" value="1"/>
</dbReference>
<evidence type="ECO:0000256" key="1">
    <source>
        <dbReference type="SAM" id="Phobius"/>
    </source>
</evidence>
<name>A0ABS9BP27_9BACT</name>
<sequence length="262" mass="29544">MNNSLRTNSVVAAILMVTVLVVNALAVLLPINQMSTGAISDLYPNYFVPAGFTFSIWSIIYLLLISFCGYSIWYAFSKTENRSLESMLSKLLAYFIITCIINCSWIFMWHYLQIQLSLLVMLAFLVTLIIIYRLLLDNRSNFSSTAYFFLQVPFSVYLGWISVATIANTTALLVHSGWEGGFLSPVSWAAIMMVVAVVLGLLFLLKWSDSAYALVICWALYGIYFKQNDEPLLARTATIGIGILLIVVFYQSWRRIKKSPGL</sequence>
<dbReference type="PANTHER" id="PTHR33802">
    <property type="entry name" value="SI:CH211-161H7.5-RELATED"/>
    <property type="match status" value="1"/>
</dbReference>
<accession>A0ABS9BP27</accession>
<evidence type="ECO:0000313" key="3">
    <source>
        <dbReference type="Proteomes" id="UP001200145"/>
    </source>
</evidence>
<keyword evidence="3" id="KW-1185">Reference proteome</keyword>
<evidence type="ECO:0000313" key="2">
    <source>
        <dbReference type="EMBL" id="MCF1716910.1"/>
    </source>
</evidence>
<reference evidence="2 3" key="1">
    <citation type="submission" date="2022-01" db="EMBL/GenBank/DDBJ databases">
        <title>Flavihumibacter sp. nov., isolated from sediment of a river.</title>
        <authorList>
            <person name="Liu H."/>
        </authorList>
    </citation>
    <scope>NUCLEOTIDE SEQUENCE [LARGE SCALE GENOMIC DNA]</scope>
    <source>
        <strain evidence="2 3">RY-1</strain>
    </source>
</reference>
<feature type="transmembrane region" description="Helical" evidence="1">
    <location>
        <begin position="88"/>
        <end position="108"/>
    </location>
</feature>
<keyword evidence="1" id="KW-1133">Transmembrane helix</keyword>
<feature type="transmembrane region" description="Helical" evidence="1">
    <location>
        <begin position="147"/>
        <end position="174"/>
    </location>
</feature>
<keyword evidence="1" id="KW-0812">Transmembrane</keyword>
<feature type="transmembrane region" description="Helical" evidence="1">
    <location>
        <begin position="114"/>
        <end position="135"/>
    </location>
</feature>
<proteinExistence type="predicted"/>
<protein>
    <submittedName>
        <fullName evidence="2">Tryptophan-rich sensory protein</fullName>
    </submittedName>
</protein>
<feature type="transmembrane region" description="Helical" evidence="1">
    <location>
        <begin position="232"/>
        <end position="250"/>
    </location>
</feature>
<feature type="transmembrane region" description="Helical" evidence="1">
    <location>
        <begin position="186"/>
        <end position="205"/>
    </location>
</feature>
<dbReference type="EMBL" id="JAKEVY010000007">
    <property type="protein sequence ID" value="MCF1716910.1"/>
    <property type="molecule type" value="Genomic_DNA"/>
</dbReference>
<dbReference type="Gene3D" id="1.20.1260.100">
    <property type="entry name" value="TspO/MBR protein"/>
    <property type="match status" value="1"/>
</dbReference>
<feature type="transmembrane region" description="Helical" evidence="1">
    <location>
        <begin position="51"/>
        <end position="76"/>
    </location>
</feature>
<keyword evidence="1" id="KW-0472">Membrane</keyword>
<organism evidence="2 3">
    <name type="scientific">Flavihumibacter fluminis</name>
    <dbReference type="NCBI Taxonomy" id="2909236"/>
    <lineage>
        <taxon>Bacteria</taxon>
        <taxon>Pseudomonadati</taxon>
        <taxon>Bacteroidota</taxon>
        <taxon>Chitinophagia</taxon>
        <taxon>Chitinophagales</taxon>
        <taxon>Chitinophagaceae</taxon>
        <taxon>Flavihumibacter</taxon>
    </lineage>
</organism>
<dbReference type="InterPro" id="IPR038330">
    <property type="entry name" value="TspO/MBR-related_sf"/>
</dbReference>
<gene>
    <name evidence="2" type="ORF">L0U88_19875</name>
</gene>